<dbReference type="PROSITE" id="PS51918">
    <property type="entry name" value="RADICAL_SAM"/>
    <property type="match status" value="1"/>
</dbReference>
<evidence type="ECO:0000256" key="5">
    <source>
        <dbReference type="ARBA" id="ARBA00023004"/>
    </source>
</evidence>
<keyword evidence="5" id="KW-0408">Iron</keyword>
<gene>
    <name evidence="8" type="ORF">GEAMG1_0600</name>
</gene>
<dbReference type="EMBL" id="OW150024">
    <property type="protein sequence ID" value="CAH2030417.1"/>
    <property type="molecule type" value="Genomic_DNA"/>
</dbReference>
<dbReference type="InterPro" id="IPR034457">
    <property type="entry name" value="Organic_radical-activating"/>
</dbReference>
<keyword evidence="2" id="KW-0004">4Fe-4S</keyword>
<dbReference type="Proteomes" id="UP001295463">
    <property type="component" value="Chromosome"/>
</dbReference>
<dbReference type="InterPro" id="IPR007197">
    <property type="entry name" value="rSAM"/>
</dbReference>
<evidence type="ECO:0000256" key="6">
    <source>
        <dbReference type="ARBA" id="ARBA00023014"/>
    </source>
</evidence>
<keyword evidence="9" id="KW-1185">Reference proteome</keyword>
<evidence type="ECO:0000313" key="9">
    <source>
        <dbReference type="Proteomes" id="UP001295463"/>
    </source>
</evidence>
<evidence type="ECO:0000256" key="3">
    <source>
        <dbReference type="ARBA" id="ARBA00022691"/>
    </source>
</evidence>
<dbReference type="SFLD" id="SFLDS00029">
    <property type="entry name" value="Radical_SAM"/>
    <property type="match status" value="1"/>
</dbReference>
<evidence type="ECO:0000259" key="7">
    <source>
        <dbReference type="PROSITE" id="PS51918"/>
    </source>
</evidence>
<dbReference type="PANTHER" id="PTHR30352">
    <property type="entry name" value="PYRUVATE FORMATE-LYASE-ACTIVATING ENZYME"/>
    <property type="match status" value="1"/>
</dbReference>
<keyword evidence="3" id="KW-0949">S-adenosyl-L-methionine</keyword>
<dbReference type="RefSeq" id="WP_305731353.1">
    <property type="nucleotide sequence ID" value="NZ_OW150024.1"/>
</dbReference>
<dbReference type="InterPro" id="IPR013785">
    <property type="entry name" value="Aldolase_TIM"/>
</dbReference>
<evidence type="ECO:0000256" key="4">
    <source>
        <dbReference type="ARBA" id="ARBA00022723"/>
    </source>
</evidence>
<keyword evidence="6" id="KW-0411">Iron-sulfur</keyword>
<sequence length="446" mass="50165">MTARRQGGFPRSLPRLVYADSQGMIYDHPTLTMAAMNGPEAVLPEAVELIPLPEGSRLFTIPDTPPLAWDRRREQFTVVETVRGVRGTVQAVSAFMAPGFARTLLPACDYSRKQVHLPLWSYTAVGWDDERDCFVVAATRVDSNRNWDPANYDDRTLDPLVRQRLREMPGNRLLEQLSRCAIDYHCFAAKNLFYRRWEAPLPISPACNSACLGCISLQPSECCPSNHDRIGFVPTPEEIVEVALPHLQQAPEAIVSFGQGCEGDPILQAPTAAEAVRRLRGATSRGTINFNSNGSLPRRVAELCDAGVDSFRFSMNSVLEERYNAYYRPTGYCFADVRESLLVAKQAQRFTMINYLISPGVSDAPEEVAALLAFVEETGVDMIQMRNLSIDPHYYNGAMQVAGRGIGIYRLLERLKQRFPRLQFGYYNRTRERFHPPGLEQSWPIP</sequence>
<protein>
    <submittedName>
        <fullName evidence="8">Radical SAM domain protein</fullName>
    </submittedName>
</protein>
<dbReference type="CDD" id="cd01335">
    <property type="entry name" value="Radical_SAM"/>
    <property type="match status" value="1"/>
</dbReference>
<keyword evidence="4" id="KW-0479">Metal-binding</keyword>
<evidence type="ECO:0000313" key="8">
    <source>
        <dbReference type="EMBL" id="CAH2030417.1"/>
    </source>
</evidence>
<dbReference type="Gene3D" id="3.20.20.70">
    <property type="entry name" value="Aldolase class I"/>
    <property type="match status" value="1"/>
</dbReference>
<organism evidence="8 9">
    <name type="scientific">Trichlorobacter ammonificans</name>
    <dbReference type="NCBI Taxonomy" id="2916410"/>
    <lineage>
        <taxon>Bacteria</taxon>
        <taxon>Pseudomonadati</taxon>
        <taxon>Thermodesulfobacteriota</taxon>
        <taxon>Desulfuromonadia</taxon>
        <taxon>Geobacterales</taxon>
        <taxon>Geobacteraceae</taxon>
        <taxon>Trichlorobacter</taxon>
    </lineage>
</organism>
<accession>A0ABM9D5A7</accession>
<proteinExistence type="predicted"/>
<reference evidence="8 9" key="1">
    <citation type="submission" date="2022-03" db="EMBL/GenBank/DDBJ databases">
        <authorList>
            <person name="Koch H."/>
        </authorList>
    </citation>
    <scope>NUCLEOTIDE SEQUENCE [LARGE SCALE GENOMIC DNA]</scope>
    <source>
        <strain evidence="8 9">G1</strain>
    </source>
</reference>
<dbReference type="SUPFAM" id="SSF102114">
    <property type="entry name" value="Radical SAM enzymes"/>
    <property type="match status" value="1"/>
</dbReference>
<dbReference type="SFLD" id="SFLDG01109">
    <property type="entry name" value="Uncharacterised_Radical_SAM_Su"/>
    <property type="match status" value="1"/>
</dbReference>
<comment type="cofactor">
    <cofactor evidence="1">
        <name>[4Fe-4S] cluster</name>
        <dbReference type="ChEBI" id="CHEBI:49883"/>
    </cofactor>
</comment>
<name>A0ABM9D5A7_9BACT</name>
<dbReference type="Pfam" id="PF04055">
    <property type="entry name" value="Radical_SAM"/>
    <property type="match status" value="1"/>
</dbReference>
<evidence type="ECO:0000256" key="1">
    <source>
        <dbReference type="ARBA" id="ARBA00001966"/>
    </source>
</evidence>
<dbReference type="PANTHER" id="PTHR30352:SF5">
    <property type="entry name" value="PYRUVATE FORMATE-LYASE 1-ACTIVATING ENZYME"/>
    <property type="match status" value="1"/>
</dbReference>
<evidence type="ECO:0000256" key="2">
    <source>
        <dbReference type="ARBA" id="ARBA00022485"/>
    </source>
</evidence>
<feature type="domain" description="Radical SAM core" evidence="7">
    <location>
        <begin position="193"/>
        <end position="421"/>
    </location>
</feature>
<dbReference type="InterPro" id="IPR058240">
    <property type="entry name" value="rSAM_sf"/>
</dbReference>